<evidence type="ECO:0000256" key="1">
    <source>
        <dbReference type="ARBA" id="ARBA00002689"/>
    </source>
</evidence>
<comment type="function">
    <text evidence="1 11">Component of the MICOS complex, a large protein complex of the mitochondrial inner membrane that plays crucial roles in the maintenance of crista junctions, inner membrane architecture, and formation of contact sites to the outer membrane.</text>
</comment>
<comment type="subcellular location">
    <subcellularLocation>
        <location evidence="2">Membrane</location>
    </subcellularLocation>
    <subcellularLocation>
        <location evidence="11">Mitochondrion inner membrane</location>
        <topology evidence="11">Single-pass membrane protein</topology>
    </subcellularLocation>
</comment>
<keyword evidence="8 11" id="KW-0472">Membrane</keyword>
<evidence type="ECO:0000256" key="11">
    <source>
        <dbReference type="RuleBase" id="RU363010"/>
    </source>
</evidence>
<dbReference type="EMBL" id="ML978727">
    <property type="protein sequence ID" value="KAF2086013.1"/>
    <property type="molecule type" value="Genomic_DNA"/>
</dbReference>
<keyword evidence="5 11" id="KW-0812">Transmembrane</keyword>
<keyword evidence="13" id="KW-1185">Reference proteome</keyword>
<proteinExistence type="inferred from homology"/>
<comment type="caution">
    <text evidence="12">The sequence shown here is derived from an EMBL/GenBank/DDBJ whole genome shotgun (WGS) entry which is preliminary data.</text>
</comment>
<evidence type="ECO:0000256" key="7">
    <source>
        <dbReference type="ARBA" id="ARBA00023128"/>
    </source>
</evidence>
<feature type="transmembrane region" description="Helical" evidence="11">
    <location>
        <begin position="6"/>
        <end position="25"/>
    </location>
</feature>
<evidence type="ECO:0000256" key="9">
    <source>
        <dbReference type="ARBA" id="ARBA00032159"/>
    </source>
</evidence>
<sequence length="117" mass="13199">MGFTTGFIGGFTLTSSILYLTLTLHQQNRLKQAIMLRQSSILLNGVVEPSPTTFIPPSARETRSGLADTAKDGWNRNVEGLFRWVQNTDWTELGREAEGKVGKMWRRAVDKVREEES</sequence>
<comment type="similarity">
    <text evidence="3 11">Belongs to the MICOS complex subunit Mic12 family.</text>
</comment>
<dbReference type="OrthoDB" id="4037694at2759"/>
<comment type="subunit">
    <text evidence="11">Component of the mitochondrial contact site and cristae organizing system (MICOS) complex.</text>
</comment>
<reference evidence="12" key="1">
    <citation type="journal article" date="2020" name="Stud. Mycol.">
        <title>101 Dothideomycetes genomes: a test case for predicting lifestyles and emergence of pathogens.</title>
        <authorList>
            <person name="Haridas S."/>
            <person name="Albert R."/>
            <person name="Binder M."/>
            <person name="Bloem J."/>
            <person name="Labutti K."/>
            <person name="Salamov A."/>
            <person name="Andreopoulos B."/>
            <person name="Baker S."/>
            <person name="Barry K."/>
            <person name="Bills G."/>
            <person name="Bluhm B."/>
            <person name="Cannon C."/>
            <person name="Castanera R."/>
            <person name="Culley D."/>
            <person name="Daum C."/>
            <person name="Ezra D."/>
            <person name="Gonzalez J."/>
            <person name="Henrissat B."/>
            <person name="Kuo A."/>
            <person name="Liang C."/>
            <person name="Lipzen A."/>
            <person name="Lutzoni F."/>
            <person name="Magnuson J."/>
            <person name="Mondo S."/>
            <person name="Nolan M."/>
            <person name="Ohm R."/>
            <person name="Pangilinan J."/>
            <person name="Park H.-J."/>
            <person name="Ramirez L."/>
            <person name="Alfaro M."/>
            <person name="Sun H."/>
            <person name="Tritt A."/>
            <person name="Yoshinaga Y."/>
            <person name="Zwiers L.-H."/>
            <person name="Turgeon B."/>
            <person name="Goodwin S."/>
            <person name="Spatafora J."/>
            <person name="Crous P."/>
            <person name="Grigoriev I."/>
        </authorList>
    </citation>
    <scope>NUCLEOTIDE SEQUENCE</scope>
    <source>
        <strain evidence="12">CBS 121410</strain>
    </source>
</reference>
<dbReference type="InterPro" id="IPR031463">
    <property type="entry name" value="Mic12"/>
</dbReference>
<evidence type="ECO:0000256" key="4">
    <source>
        <dbReference type="ARBA" id="ARBA00018170"/>
    </source>
</evidence>
<dbReference type="Pfam" id="PF17050">
    <property type="entry name" value="AIM5"/>
    <property type="match status" value="1"/>
</dbReference>
<evidence type="ECO:0000256" key="10">
    <source>
        <dbReference type="ARBA" id="ARBA00032985"/>
    </source>
</evidence>
<dbReference type="AlphaFoldDB" id="A0A9P4HSR1"/>
<evidence type="ECO:0000313" key="12">
    <source>
        <dbReference type="EMBL" id="KAF2086013.1"/>
    </source>
</evidence>
<protein>
    <recommendedName>
        <fullName evidence="4 11">MICOS complex subunit MIC12</fullName>
    </recommendedName>
    <alternativeName>
        <fullName evidence="10 11">Altered inheritance of mitochondria protein 5, mitochondrial</fullName>
    </alternativeName>
    <alternativeName>
        <fullName evidence="9 11">Found in mitochondrial proteome protein 51</fullName>
    </alternativeName>
</protein>
<evidence type="ECO:0000256" key="8">
    <source>
        <dbReference type="ARBA" id="ARBA00023136"/>
    </source>
</evidence>
<accession>A0A9P4HSR1</accession>
<gene>
    <name evidence="12" type="ORF">K490DRAFT_45346</name>
</gene>
<evidence type="ECO:0000256" key="2">
    <source>
        <dbReference type="ARBA" id="ARBA00004370"/>
    </source>
</evidence>
<keyword evidence="11" id="KW-0999">Mitochondrion inner membrane</keyword>
<name>A0A9P4HSR1_9PEZI</name>
<dbReference type="GO" id="GO:0061617">
    <property type="term" value="C:MICOS complex"/>
    <property type="evidence" value="ECO:0007669"/>
    <property type="project" value="UniProtKB-UniRule"/>
</dbReference>
<evidence type="ECO:0000256" key="5">
    <source>
        <dbReference type="ARBA" id="ARBA00022692"/>
    </source>
</evidence>
<evidence type="ECO:0000313" key="13">
    <source>
        <dbReference type="Proteomes" id="UP000799776"/>
    </source>
</evidence>
<evidence type="ECO:0000256" key="6">
    <source>
        <dbReference type="ARBA" id="ARBA00022989"/>
    </source>
</evidence>
<keyword evidence="6 11" id="KW-1133">Transmembrane helix</keyword>
<evidence type="ECO:0000256" key="3">
    <source>
        <dbReference type="ARBA" id="ARBA00009188"/>
    </source>
</evidence>
<dbReference type="GO" id="GO:0042407">
    <property type="term" value="P:cristae formation"/>
    <property type="evidence" value="ECO:0007669"/>
    <property type="project" value="InterPro"/>
</dbReference>
<dbReference type="Proteomes" id="UP000799776">
    <property type="component" value="Unassembled WGS sequence"/>
</dbReference>
<dbReference type="GO" id="GO:0044284">
    <property type="term" value="C:mitochondrial crista junction"/>
    <property type="evidence" value="ECO:0007669"/>
    <property type="project" value="InterPro"/>
</dbReference>
<organism evidence="12 13">
    <name type="scientific">Saccharata proteae CBS 121410</name>
    <dbReference type="NCBI Taxonomy" id="1314787"/>
    <lineage>
        <taxon>Eukaryota</taxon>
        <taxon>Fungi</taxon>
        <taxon>Dikarya</taxon>
        <taxon>Ascomycota</taxon>
        <taxon>Pezizomycotina</taxon>
        <taxon>Dothideomycetes</taxon>
        <taxon>Dothideomycetes incertae sedis</taxon>
        <taxon>Botryosphaeriales</taxon>
        <taxon>Saccharataceae</taxon>
        <taxon>Saccharata</taxon>
    </lineage>
</organism>
<keyword evidence="7 11" id="KW-0496">Mitochondrion</keyword>